<dbReference type="Pfam" id="PF03466">
    <property type="entry name" value="LysR_substrate"/>
    <property type="match status" value="1"/>
</dbReference>
<dbReference type="Pfam" id="PF00126">
    <property type="entry name" value="HTH_1"/>
    <property type="match status" value="1"/>
</dbReference>
<keyword evidence="2" id="KW-0805">Transcription regulation</keyword>
<reference evidence="6 7" key="1">
    <citation type="submission" date="2020-10" db="EMBL/GenBank/DDBJ databases">
        <title>Phylogeny of dyella-like bacteria.</title>
        <authorList>
            <person name="Fu J."/>
        </authorList>
    </citation>
    <scope>NUCLEOTIDE SEQUENCE [LARGE SCALE GENOMIC DNA]</scope>
    <source>
        <strain evidence="6 7">DHOB09</strain>
    </source>
</reference>
<dbReference type="InterPro" id="IPR000847">
    <property type="entry name" value="LysR_HTH_N"/>
</dbReference>
<evidence type="ECO:0000313" key="7">
    <source>
        <dbReference type="Proteomes" id="UP000663181"/>
    </source>
</evidence>
<dbReference type="PANTHER" id="PTHR30537">
    <property type="entry name" value="HTH-TYPE TRANSCRIPTIONAL REGULATOR"/>
    <property type="match status" value="1"/>
</dbReference>
<comment type="similarity">
    <text evidence="1">Belongs to the LysR transcriptional regulatory family.</text>
</comment>
<dbReference type="Proteomes" id="UP000663181">
    <property type="component" value="Chromosome"/>
</dbReference>
<dbReference type="PROSITE" id="PS50931">
    <property type="entry name" value="HTH_LYSR"/>
    <property type="match status" value="1"/>
</dbReference>
<evidence type="ECO:0000313" key="6">
    <source>
        <dbReference type="EMBL" id="QRN52215.1"/>
    </source>
</evidence>
<dbReference type="InterPro" id="IPR036388">
    <property type="entry name" value="WH-like_DNA-bd_sf"/>
</dbReference>
<evidence type="ECO:0000259" key="5">
    <source>
        <dbReference type="PROSITE" id="PS50931"/>
    </source>
</evidence>
<protein>
    <submittedName>
        <fullName evidence="6">LysR family transcriptional regulator</fullName>
    </submittedName>
</protein>
<proteinExistence type="inferred from homology"/>
<dbReference type="EMBL" id="CP064030">
    <property type="protein sequence ID" value="QRN52215.1"/>
    <property type="molecule type" value="Genomic_DNA"/>
</dbReference>
<dbReference type="RefSeq" id="WP_188800945.1">
    <property type="nucleotide sequence ID" value="NZ_BMIZ01000003.1"/>
</dbReference>
<dbReference type="SUPFAM" id="SSF53850">
    <property type="entry name" value="Periplasmic binding protein-like II"/>
    <property type="match status" value="1"/>
</dbReference>
<organism evidence="6 7">
    <name type="scientific">Dyella caseinilytica</name>
    <dbReference type="NCBI Taxonomy" id="1849581"/>
    <lineage>
        <taxon>Bacteria</taxon>
        <taxon>Pseudomonadati</taxon>
        <taxon>Pseudomonadota</taxon>
        <taxon>Gammaproteobacteria</taxon>
        <taxon>Lysobacterales</taxon>
        <taxon>Rhodanobacteraceae</taxon>
        <taxon>Dyella</taxon>
    </lineage>
</organism>
<dbReference type="InterPro" id="IPR058163">
    <property type="entry name" value="LysR-type_TF_proteobact-type"/>
</dbReference>
<keyword evidence="7" id="KW-1185">Reference proteome</keyword>
<dbReference type="Gene3D" id="1.10.10.10">
    <property type="entry name" value="Winged helix-like DNA-binding domain superfamily/Winged helix DNA-binding domain"/>
    <property type="match status" value="1"/>
</dbReference>
<feature type="domain" description="HTH lysR-type" evidence="5">
    <location>
        <begin position="1"/>
        <end position="59"/>
    </location>
</feature>
<accession>A0ABX7GPP2</accession>
<evidence type="ECO:0000256" key="4">
    <source>
        <dbReference type="ARBA" id="ARBA00023163"/>
    </source>
</evidence>
<dbReference type="SUPFAM" id="SSF46785">
    <property type="entry name" value="Winged helix' DNA-binding domain"/>
    <property type="match status" value="1"/>
</dbReference>
<evidence type="ECO:0000256" key="1">
    <source>
        <dbReference type="ARBA" id="ARBA00009437"/>
    </source>
</evidence>
<gene>
    <name evidence="6" type="ORF">ISN74_11995</name>
</gene>
<dbReference type="CDD" id="cd08422">
    <property type="entry name" value="PBP2_CrgA_like"/>
    <property type="match status" value="1"/>
</dbReference>
<name>A0ABX7GPP2_9GAMM</name>
<evidence type="ECO:0000256" key="3">
    <source>
        <dbReference type="ARBA" id="ARBA00023125"/>
    </source>
</evidence>
<keyword evidence="3" id="KW-0238">DNA-binding</keyword>
<keyword evidence="4" id="KW-0804">Transcription</keyword>
<dbReference type="Gene3D" id="3.40.190.290">
    <property type="match status" value="1"/>
</dbReference>
<dbReference type="InterPro" id="IPR036390">
    <property type="entry name" value="WH_DNA-bd_sf"/>
</dbReference>
<dbReference type="InterPro" id="IPR005119">
    <property type="entry name" value="LysR_subst-bd"/>
</dbReference>
<evidence type="ECO:0000256" key="2">
    <source>
        <dbReference type="ARBA" id="ARBA00023015"/>
    </source>
</evidence>
<sequence length="314" mass="35247">MDRFLSMQAFAKVVEAGSFVRGAEKLGMSTTSVSRLIAELEEHLGTRLLQRTTRRLHLTDAGHRFIERATQLLTDLQEAEAEVGSATTTPRGRLRISVPLTFGVRHLAELFPRYRMTYPEVELEVHSTDRRVDLIEEGFDLALRLSLEIPPTYVARPLTVVRLVVCAAPDYLKRHGTPRAPQDLAEHNCLTLPSGGFEGRWPLQDADGVVTTVRVRGDFRADSGDLLRSAALAGQGIILLPTFIVGDDLARGDLVPLLPTWRPPHTDAMIIYPTRRFVSAKVHTFTEFLQQQFAGDPPWDRWMTVRHRPDKAAK</sequence>
<dbReference type="PANTHER" id="PTHR30537:SF35">
    <property type="entry name" value="TRANSCRIPTIONAL REGULATORY PROTEIN"/>
    <property type="match status" value="1"/>
</dbReference>